<feature type="compositionally biased region" description="Basic and acidic residues" evidence="1">
    <location>
        <begin position="155"/>
        <end position="181"/>
    </location>
</feature>
<gene>
    <name evidence="2" type="ORF">KGM_208094</name>
</gene>
<reference evidence="2 3" key="1">
    <citation type="journal article" date="2011" name="Cell">
        <title>The monarch butterfly genome yields insights into long-distance migration.</title>
        <authorList>
            <person name="Zhan S."/>
            <person name="Merlin C."/>
            <person name="Boore J.L."/>
            <person name="Reppert S.M."/>
        </authorList>
    </citation>
    <scope>NUCLEOTIDE SEQUENCE [LARGE SCALE GENOMIC DNA]</scope>
    <source>
        <strain evidence="2">F-2</strain>
    </source>
</reference>
<evidence type="ECO:0000313" key="3">
    <source>
        <dbReference type="Proteomes" id="UP000007151"/>
    </source>
</evidence>
<feature type="region of interest" description="Disordered" evidence="1">
    <location>
        <begin position="134"/>
        <end position="229"/>
    </location>
</feature>
<dbReference type="SUPFAM" id="SSF52047">
    <property type="entry name" value="RNI-like"/>
    <property type="match status" value="1"/>
</dbReference>
<name>A0A212FE65_DANPL</name>
<evidence type="ECO:0000313" key="2">
    <source>
        <dbReference type="EMBL" id="OWR52046.1"/>
    </source>
</evidence>
<dbReference type="AlphaFoldDB" id="A0A212FE65"/>
<feature type="compositionally biased region" description="Basic and acidic residues" evidence="1">
    <location>
        <begin position="271"/>
        <end position="288"/>
    </location>
</feature>
<dbReference type="Gene3D" id="3.80.10.10">
    <property type="entry name" value="Ribonuclease Inhibitor"/>
    <property type="match status" value="1"/>
</dbReference>
<dbReference type="eggNOG" id="ENOG502S2NJ">
    <property type="taxonomic scope" value="Eukaryota"/>
</dbReference>
<dbReference type="STRING" id="278856.A0A212FE65"/>
<feature type="compositionally biased region" description="Basic and acidic residues" evidence="1">
    <location>
        <begin position="209"/>
        <end position="228"/>
    </location>
</feature>
<protein>
    <submittedName>
        <fullName evidence="2">F-box/LRR-repeat protein 12</fullName>
    </submittedName>
</protein>
<dbReference type="FunCoup" id="A0A212FE65">
    <property type="interactions" value="19"/>
</dbReference>
<evidence type="ECO:0000256" key="1">
    <source>
        <dbReference type="SAM" id="MobiDB-lite"/>
    </source>
</evidence>
<dbReference type="InterPro" id="IPR032675">
    <property type="entry name" value="LRR_dom_sf"/>
</dbReference>
<proteinExistence type="predicted"/>
<keyword evidence="3" id="KW-1185">Reference proteome</keyword>
<organism evidence="2 3">
    <name type="scientific">Danaus plexippus plexippus</name>
    <dbReference type="NCBI Taxonomy" id="278856"/>
    <lineage>
        <taxon>Eukaryota</taxon>
        <taxon>Metazoa</taxon>
        <taxon>Ecdysozoa</taxon>
        <taxon>Arthropoda</taxon>
        <taxon>Hexapoda</taxon>
        <taxon>Insecta</taxon>
        <taxon>Pterygota</taxon>
        <taxon>Neoptera</taxon>
        <taxon>Endopterygota</taxon>
        <taxon>Lepidoptera</taxon>
        <taxon>Glossata</taxon>
        <taxon>Ditrysia</taxon>
        <taxon>Papilionoidea</taxon>
        <taxon>Nymphalidae</taxon>
        <taxon>Danainae</taxon>
        <taxon>Danaini</taxon>
        <taxon>Danaina</taxon>
        <taxon>Danaus</taxon>
        <taxon>Danaus</taxon>
    </lineage>
</organism>
<dbReference type="InParanoid" id="A0A212FE65"/>
<feature type="region of interest" description="Disordered" evidence="1">
    <location>
        <begin position="265"/>
        <end position="326"/>
    </location>
</feature>
<accession>A0A212FE65</accession>
<comment type="caution">
    <text evidence="2">The sequence shown here is derived from an EMBL/GenBank/DDBJ whole genome shotgun (WGS) entry which is preliminary data.</text>
</comment>
<dbReference type="KEGG" id="dpl:KGM_208094"/>
<dbReference type="EMBL" id="AGBW02008966">
    <property type="protein sequence ID" value="OWR52046.1"/>
    <property type="molecule type" value="Genomic_DNA"/>
</dbReference>
<dbReference type="Proteomes" id="UP000007151">
    <property type="component" value="Unassembled WGS sequence"/>
</dbReference>
<sequence length="508" mass="56653">MTIDKSFLFKIQDYLPALESLDVSECEWMDPATLLPLSKLPALQELFLRDCHKLAEFVAYASLTARYGFRTLKVLDLRGSPVGDSEVSALGWLPQLERLWLAAARVENRSPHAHYADDAETWHTELEHWETAEREYFKSRPSNGTLEETTPGCKYDGEKEAARQEQRTDRATCDDRGEKKENKKRKTSDEMNGGEGGKRARVGGGAEANGERAGRDGRDRENNRHRNSPDCIVDCIKIDQLIDVGELRRGRQNEVIVIANSAKVRSPTRPAPHDRYVCLRRSRDRDGGQGEGGEGSGSVNQGASTSRDHKDGDDTDNEDDASDNGNEKYVHFRQNREPVFVDCAPPEPPPPVQYQIEPRHHVLYVSVGPQVNTYRFPRDSADLERQVCLSLAPAHVDSSSLVTDFAIRRFGRADGEDVNIIHIGPNGPMLVGQSAGSRPDRSNLRLLSVTGYRNITDRSLSHLASAAPRLASLDFRETNVSEAGARSFLALRPDCELVYSAFVDDKDN</sequence>
<feature type="compositionally biased region" description="Acidic residues" evidence="1">
    <location>
        <begin position="313"/>
        <end position="322"/>
    </location>
</feature>